<protein>
    <recommendedName>
        <fullName evidence="6">Peptidase M10 metallopeptidase domain-containing protein</fullName>
    </recommendedName>
</protein>
<gene>
    <name evidence="7" type="ORF">ASZ90_006149</name>
</gene>
<dbReference type="GO" id="GO:0004222">
    <property type="term" value="F:metalloendopeptidase activity"/>
    <property type="evidence" value="ECO:0007669"/>
    <property type="project" value="InterPro"/>
</dbReference>
<dbReference type="InterPro" id="IPR001818">
    <property type="entry name" value="Pept_M10_metallopeptidase"/>
</dbReference>
<dbReference type="Gene3D" id="3.40.390.10">
    <property type="entry name" value="Collagenase (Catalytic Domain)"/>
    <property type="match status" value="1"/>
</dbReference>
<evidence type="ECO:0000256" key="4">
    <source>
        <dbReference type="ARBA" id="ARBA00022833"/>
    </source>
</evidence>
<organism evidence="7">
    <name type="scientific">hydrocarbon metagenome</name>
    <dbReference type="NCBI Taxonomy" id="938273"/>
    <lineage>
        <taxon>unclassified sequences</taxon>
        <taxon>metagenomes</taxon>
        <taxon>ecological metagenomes</taxon>
    </lineage>
</organism>
<dbReference type="Pfam" id="PF00413">
    <property type="entry name" value="Peptidase_M10"/>
    <property type="match status" value="1"/>
</dbReference>
<feature type="coiled-coil region" evidence="5">
    <location>
        <begin position="85"/>
        <end position="144"/>
    </location>
</feature>
<dbReference type="AlphaFoldDB" id="A0A0W8FUW3"/>
<dbReference type="InterPro" id="IPR024079">
    <property type="entry name" value="MetalloPept_cat_dom_sf"/>
</dbReference>
<evidence type="ECO:0000256" key="1">
    <source>
        <dbReference type="ARBA" id="ARBA00022670"/>
    </source>
</evidence>
<dbReference type="GO" id="GO:0031012">
    <property type="term" value="C:extracellular matrix"/>
    <property type="evidence" value="ECO:0007669"/>
    <property type="project" value="InterPro"/>
</dbReference>
<comment type="caution">
    <text evidence="7">The sequence shown here is derived from an EMBL/GenBank/DDBJ whole genome shotgun (WGS) entry which is preliminary data.</text>
</comment>
<keyword evidence="1" id="KW-0645">Protease</keyword>
<dbReference type="SUPFAM" id="SSF55486">
    <property type="entry name" value="Metalloproteases ('zincins'), catalytic domain"/>
    <property type="match status" value="1"/>
</dbReference>
<dbReference type="GO" id="GO:0006508">
    <property type="term" value="P:proteolysis"/>
    <property type="evidence" value="ECO:0007669"/>
    <property type="project" value="UniProtKB-KW"/>
</dbReference>
<keyword evidence="5" id="KW-0175">Coiled coil</keyword>
<dbReference type="PANTHER" id="PTHR10201">
    <property type="entry name" value="MATRIX METALLOPROTEINASE"/>
    <property type="match status" value="1"/>
</dbReference>
<dbReference type="InterPro" id="IPR021190">
    <property type="entry name" value="Pept_M10A"/>
</dbReference>
<evidence type="ECO:0000313" key="7">
    <source>
        <dbReference type="EMBL" id="KUG24051.1"/>
    </source>
</evidence>
<reference evidence="7" key="1">
    <citation type="journal article" date="2015" name="Proc. Natl. Acad. Sci. U.S.A.">
        <title>Networks of energetic and metabolic interactions define dynamics in microbial communities.</title>
        <authorList>
            <person name="Embree M."/>
            <person name="Liu J.K."/>
            <person name="Al-Bassam M.M."/>
            <person name="Zengler K."/>
        </authorList>
    </citation>
    <scope>NUCLEOTIDE SEQUENCE</scope>
</reference>
<proteinExistence type="predicted"/>
<dbReference type="GO" id="GO:0008270">
    <property type="term" value="F:zinc ion binding"/>
    <property type="evidence" value="ECO:0007669"/>
    <property type="project" value="InterPro"/>
</dbReference>
<evidence type="ECO:0000256" key="3">
    <source>
        <dbReference type="ARBA" id="ARBA00022801"/>
    </source>
</evidence>
<evidence type="ECO:0000259" key="6">
    <source>
        <dbReference type="Pfam" id="PF00413"/>
    </source>
</evidence>
<keyword evidence="4" id="KW-0862">Zinc</keyword>
<keyword evidence="3" id="KW-0378">Hydrolase</keyword>
<dbReference type="EMBL" id="LNQE01000866">
    <property type="protein sequence ID" value="KUG24051.1"/>
    <property type="molecule type" value="Genomic_DNA"/>
</dbReference>
<feature type="domain" description="Peptidase M10 metallopeptidase" evidence="6">
    <location>
        <begin position="21"/>
        <end position="285"/>
    </location>
</feature>
<sequence length="290" mass="33576">MLVILIIVATASVKASKSCQRPITYRLGKVDERFNLSRDNFETAVKMAVAIWGKPFQRDFSREDANGAIEVNIIYDYRQEATDKLRNLNYKIDHSRNSYEELKSRLETLKAEYESKRISVDNDINDYNTRANALNNDIESWNKKGGVPQSVYLQLMKEKDELSVFRENLNVRQEETKALTDTINSLVVVINETALNNNLDMLDQQNIGNALGREFCEGLYEYRNGRRAITIYQYDNERRLVRVLAHEFGHALGLNHSKNKESIMYPIIQSDSLELTEDDIAALKERFKSY</sequence>
<dbReference type="PRINTS" id="PR00138">
    <property type="entry name" value="MATRIXIN"/>
</dbReference>
<keyword evidence="2" id="KW-0479">Metal-binding</keyword>
<name>A0A0W8FUW3_9ZZZZ</name>
<evidence type="ECO:0000256" key="5">
    <source>
        <dbReference type="SAM" id="Coils"/>
    </source>
</evidence>
<accession>A0A0W8FUW3</accession>
<evidence type="ECO:0000256" key="2">
    <source>
        <dbReference type="ARBA" id="ARBA00022723"/>
    </source>
</evidence>